<evidence type="ECO:0000313" key="2">
    <source>
        <dbReference type="EMBL" id="RMI84201.1"/>
    </source>
</evidence>
<feature type="transmembrane region" description="Helical" evidence="1">
    <location>
        <begin position="196"/>
        <end position="218"/>
    </location>
</feature>
<dbReference type="Proteomes" id="UP000269505">
    <property type="component" value="Unassembled WGS sequence"/>
</dbReference>
<feature type="transmembrane region" description="Helical" evidence="1">
    <location>
        <begin position="27"/>
        <end position="50"/>
    </location>
</feature>
<keyword evidence="1" id="KW-1133">Transmembrane helix</keyword>
<dbReference type="RefSeq" id="WP_122065141.1">
    <property type="nucleotide sequence ID" value="NZ_JAHCSS010000008.1"/>
</dbReference>
<dbReference type="EMBL" id="RCVN01000014">
    <property type="protein sequence ID" value="RMI84201.1"/>
    <property type="molecule type" value="Genomic_DNA"/>
</dbReference>
<feature type="transmembrane region" description="Helical" evidence="1">
    <location>
        <begin position="224"/>
        <end position="243"/>
    </location>
</feature>
<feature type="transmembrane region" description="Helical" evidence="1">
    <location>
        <begin position="166"/>
        <end position="184"/>
    </location>
</feature>
<organism evidence="2 3">
    <name type="scientific">Staphylococcus pseudoxylosus</name>
    <dbReference type="NCBI Taxonomy" id="2282419"/>
    <lineage>
        <taxon>Bacteria</taxon>
        <taxon>Bacillati</taxon>
        <taxon>Bacillota</taxon>
        <taxon>Bacilli</taxon>
        <taxon>Bacillales</taxon>
        <taxon>Staphylococcaceae</taxon>
        <taxon>Staphylococcus</taxon>
    </lineage>
</organism>
<feature type="transmembrane region" description="Helical" evidence="1">
    <location>
        <begin position="100"/>
        <end position="124"/>
    </location>
</feature>
<proteinExistence type="predicted"/>
<gene>
    <name evidence="2" type="ORF">D9V42_12050</name>
</gene>
<feature type="transmembrane region" description="Helical" evidence="1">
    <location>
        <begin position="136"/>
        <end position="160"/>
    </location>
</feature>
<accession>A0AAQ0MHL5</accession>
<keyword evidence="3" id="KW-1185">Reference proteome</keyword>
<comment type="caution">
    <text evidence="2">The sequence shown here is derived from an EMBL/GenBank/DDBJ whole genome shotgun (WGS) entry which is preliminary data.</text>
</comment>
<keyword evidence="1" id="KW-0472">Membrane</keyword>
<reference evidence="2 3" key="1">
    <citation type="submission" date="2018-10" db="EMBL/GenBank/DDBJ databases">
        <title>Staphylococcus pseudoxylosus sp. nov., isolated from bovine mastitis.</title>
        <authorList>
            <person name="Macfadyen A.C."/>
            <person name="Leroy S."/>
            <person name="Harrison E.M."/>
            <person name="Parkhill J."/>
            <person name="Holmes M.A."/>
            <person name="Paterson G.K."/>
        </authorList>
    </citation>
    <scope>NUCLEOTIDE SEQUENCE [LARGE SCALE GENOMIC DNA]</scope>
    <source>
        <strain evidence="2 3">S04009</strain>
    </source>
</reference>
<evidence type="ECO:0000256" key="1">
    <source>
        <dbReference type="SAM" id="Phobius"/>
    </source>
</evidence>
<protein>
    <submittedName>
        <fullName evidence="2">Sugar ABC transporter permease</fullName>
    </submittedName>
</protein>
<feature type="transmembrane region" description="Helical" evidence="1">
    <location>
        <begin position="62"/>
        <end position="80"/>
    </location>
</feature>
<evidence type="ECO:0000313" key="3">
    <source>
        <dbReference type="Proteomes" id="UP000269505"/>
    </source>
</evidence>
<dbReference type="AlphaFoldDB" id="A0AAQ0MHL5"/>
<keyword evidence="1" id="KW-0812">Transmembrane</keyword>
<name>A0AAQ0MHL5_9STAP</name>
<sequence>MIDSMISYLKNTPYLMKHAYHRLKSKWMWLAIPFVVSIAMLLIMMLIFHLSGTEEIKQARGYFRLSSLVCFAFIWVAIYQSYNTFKTDYFIVKLFNLNPIYQNILIAIVTSVTMLITLIIIILATPVNIESSIYSALFYVVMTMLFIVVISTLLGLISIIQSKVDIIFYVVTFIMFFTVPIIFIPNSDTSIWLHILMLNPLFYLVEGISQSVVLGALSLNNIPYHLYFVLFLAMICVFIYALYRIIAHKKYVYAQSLSSKEETTQENQQNDETQHTTEY</sequence>